<dbReference type="GO" id="GO:0046872">
    <property type="term" value="F:metal ion binding"/>
    <property type="evidence" value="ECO:0007669"/>
    <property type="project" value="UniProtKB-KW"/>
</dbReference>
<feature type="non-terminal residue" evidence="3">
    <location>
        <position position="131"/>
    </location>
</feature>
<dbReference type="Gene3D" id="3.30.830.10">
    <property type="entry name" value="Metalloenzyme, LuxS/M16 peptidase-like"/>
    <property type="match status" value="1"/>
</dbReference>
<name>A0A8I1WCQ9_PLESH</name>
<dbReference type="Proteomes" id="UP000664658">
    <property type="component" value="Unassembled WGS sequence"/>
</dbReference>
<comment type="caution">
    <text evidence="3">The sequence shown here is derived from an EMBL/GenBank/DDBJ whole genome shotgun (WGS) entry which is preliminary data.</text>
</comment>
<evidence type="ECO:0000259" key="2">
    <source>
        <dbReference type="Pfam" id="PF05193"/>
    </source>
</evidence>
<dbReference type="Pfam" id="PF05193">
    <property type="entry name" value="Peptidase_M16_C"/>
    <property type="match status" value="1"/>
</dbReference>
<feature type="domain" description="Peptidase M16 C-terminal" evidence="2">
    <location>
        <begin position="67"/>
        <end position="111"/>
    </location>
</feature>
<evidence type="ECO:0000256" key="1">
    <source>
        <dbReference type="ARBA" id="ARBA00022723"/>
    </source>
</evidence>
<dbReference type="SUPFAM" id="SSF63411">
    <property type="entry name" value="LuxS/MPP-like metallohydrolase"/>
    <property type="match status" value="1"/>
</dbReference>
<dbReference type="GO" id="GO:0004222">
    <property type="term" value="F:metalloendopeptidase activity"/>
    <property type="evidence" value="ECO:0007669"/>
    <property type="project" value="TreeGrafter"/>
</dbReference>
<sequence length="131" mass="14790">MNVPLFNPELVAKGRQASDAEYKLKLNDDTRRLYQVHKDTVNPAHPFAKFSVGSLDTLAAREHASVRDDLLRFYQRYYSADRMCLTILSAHDLDSLAQLAEHCFSAIPCQLASAPDTLPPLYREQDLGILI</sequence>
<dbReference type="InterPro" id="IPR007863">
    <property type="entry name" value="Peptidase_M16_C"/>
</dbReference>
<dbReference type="PANTHER" id="PTHR43690">
    <property type="entry name" value="NARDILYSIN"/>
    <property type="match status" value="1"/>
</dbReference>
<reference evidence="3" key="1">
    <citation type="submission" date="2021-03" db="EMBL/GenBank/DDBJ databases">
        <title>Plesiomonas shigelloides zfcc0051, isolated from zebrafish feces.</title>
        <authorList>
            <person name="Vanderhoek Z."/>
            <person name="Gaulke C."/>
        </authorList>
    </citation>
    <scope>NUCLEOTIDE SEQUENCE</scope>
    <source>
        <strain evidence="3">Zfcc0051</strain>
    </source>
</reference>
<keyword evidence="1" id="KW-0479">Metal-binding</keyword>
<proteinExistence type="predicted"/>
<dbReference type="AlphaFoldDB" id="A0A8I1WCQ9"/>
<gene>
    <name evidence="3" type="ORF">J2R62_19615</name>
</gene>
<organism evidence="3 4">
    <name type="scientific">Plesiomonas shigelloides</name>
    <name type="common">Aeromonas shigelloides</name>
    <dbReference type="NCBI Taxonomy" id="703"/>
    <lineage>
        <taxon>Bacteria</taxon>
        <taxon>Pseudomonadati</taxon>
        <taxon>Pseudomonadota</taxon>
        <taxon>Gammaproteobacteria</taxon>
        <taxon>Enterobacterales</taxon>
        <taxon>Enterobacteriaceae</taxon>
        <taxon>Plesiomonas</taxon>
    </lineage>
</organism>
<dbReference type="RefSeq" id="WP_207543087.1">
    <property type="nucleotide sequence ID" value="NZ_JAFNAA010000554.1"/>
</dbReference>
<dbReference type="InterPro" id="IPR050626">
    <property type="entry name" value="Peptidase_M16"/>
</dbReference>
<evidence type="ECO:0000313" key="4">
    <source>
        <dbReference type="Proteomes" id="UP000664658"/>
    </source>
</evidence>
<dbReference type="PANTHER" id="PTHR43690:SF18">
    <property type="entry name" value="INSULIN-DEGRADING ENZYME-RELATED"/>
    <property type="match status" value="1"/>
</dbReference>
<protein>
    <submittedName>
        <fullName evidence="3">Insulinase family protein</fullName>
    </submittedName>
</protein>
<dbReference type="InterPro" id="IPR011249">
    <property type="entry name" value="Metalloenz_LuxS/M16"/>
</dbReference>
<accession>A0A8I1WCQ9</accession>
<evidence type="ECO:0000313" key="3">
    <source>
        <dbReference type="EMBL" id="MBO1110300.1"/>
    </source>
</evidence>
<dbReference type="EMBL" id="JAFNAA010000554">
    <property type="protein sequence ID" value="MBO1110300.1"/>
    <property type="molecule type" value="Genomic_DNA"/>
</dbReference>